<proteinExistence type="predicted"/>
<feature type="domain" description="Nudix hydrolase" evidence="7">
    <location>
        <begin position="22"/>
        <end position="220"/>
    </location>
</feature>
<dbReference type="GO" id="GO:0016787">
    <property type="term" value="F:hydrolase activity"/>
    <property type="evidence" value="ECO:0007669"/>
    <property type="project" value="UniProtKB-KW"/>
</dbReference>
<evidence type="ECO:0000313" key="9">
    <source>
        <dbReference type="Proteomes" id="UP000632063"/>
    </source>
</evidence>
<sequence length="249" mass="27677">MKTGLAAKLGKDEQKGKFPYMRPKDAATLLILDRDGRSTRVLMGRRHMGHTFMPGKFVFPGGRVDPADSRITAAGDYHPVVGEKLSRDLKGPKTAARVRALALAAIRETYEEAGLFVGKKQEAQKALRLGKGFEAFAERGILPDLQPIRFIARAITPPNRSRRFDTRFLAVFADSIADRLEGGLGPSGELEDIAWLTLDEAKAMDELPMITRQVLHDLQERLGPDPDLKPESSLPFYFYKAGDFQKVLL</sequence>
<dbReference type="PROSITE" id="PS51462">
    <property type="entry name" value="NUDIX"/>
    <property type="match status" value="1"/>
</dbReference>
<evidence type="ECO:0000313" key="8">
    <source>
        <dbReference type="EMBL" id="MBD8890090.1"/>
    </source>
</evidence>
<evidence type="ECO:0000256" key="3">
    <source>
        <dbReference type="ARBA" id="ARBA00022723"/>
    </source>
</evidence>
<evidence type="ECO:0000256" key="6">
    <source>
        <dbReference type="ARBA" id="ARBA00023211"/>
    </source>
</evidence>
<accession>A0ABR9CGT7</accession>
<dbReference type="InterPro" id="IPR000086">
    <property type="entry name" value="NUDIX_hydrolase_dom"/>
</dbReference>
<keyword evidence="5" id="KW-0460">Magnesium</keyword>
<dbReference type="EMBL" id="JACYXI010000001">
    <property type="protein sequence ID" value="MBD8890090.1"/>
    <property type="molecule type" value="Genomic_DNA"/>
</dbReference>
<reference evidence="8 9" key="2">
    <citation type="journal article" date="2021" name="Int. J. Syst. Evol. Microbiol.">
        <title>Roseibium litorale sp. nov., isolated from a tidal flat sediment and proposal for the reclassification of Labrenzia polysiphoniae as Roseibium polysiphoniae comb. nov.</title>
        <authorList>
            <person name="Liu Y."/>
            <person name="Pei T."/>
            <person name="Du J."/>
            <person name="Chao M."/>
            <person name="Deng M.R."/>
            <person name="Zhu H."/>
        </authorList>
    </citation>
    <scope>NUCLEOTIDE SEQUENCE [LARGE SCALE GENOMIC DNA]</scope>
    <source>
        <strain evidence="8 9">4C16A</strain>
    </source>
</reference>
<dbReference type="InterPro" id="IPR015797">
    <property type="entry name" value="NUDIX_hydrolase-like_dom_sf"/>
</dbReference>
<dbReference type="Gene3D" id="3.90.79.10">
    <property type="entry name" value="Nucleoside Triphosphate Pyrophosphohydrolase"/>
    <property type="match status" value="1"/>
</dbReference>
<comment type="caution">
    <text evidence="8">The sequence shown here is derived from an EMBL/GenBank/DDBJ whole genome shotgun (WGS) entry which is preliminary data.</text>
</comment>
<dbReference type="PANTHER" id="PTHR12318:SF0">
    <property type="entry name" value="ACYL-COENZYME A DIPHOSPHATASE NUDT19"/>
    <property type="match status" value="1"/>
</dbReference>
<keyword evidence="9" id="KW-1185">Reference proteome</keyword>
<name>A0ABR9CGT7_9HYPH</name>
<evidence type="ECO:0000256" key="2">
    <source>
        <dbReference type="ARBA" id="ARBA00001946"/>
    </source>
</evidence>
<gene>
    <name evidence="8" type="ORF">IG616_00900</name>
</gene>
<protein>
    <submittedName>
        <fullName evidence="8">NUDIX hydrolase</fullName>
    </submittedName>
</protein>
<keyword evidence="3" id="KW-0479">Metal-binding</keyword>
<comment type="cofactor">
    <cofactor evidence="2">
        <name>Mg(2+)</name>
        <dbReference type="ChEBI" id="CHEBI:18420"/>
    </cofactor>
</comment>
<evidence type="ECO:0000256" key="4">
    <source>
        <dbReference type="ARBA" id="ARBA00022801"/>
    </source>
</evidence>
<dbReference type="InterPro" id="IPR039121">
    <property type="entry name" value="NUDT19"/>
</dbReference>
<reference evidence="9" key="1">
    <citation type="submission" date="2020-09" db="EMBL/GenBank/DDBJ databases">
        <title>The genome sequence of strain Labrenzia suaedae 4C16A.</title>
        <authorList>
            <person name="Liu Y."/>
        </authorList>
    </citation>
    <scope>NUCLEOTIDE SEQUENCE [LARGE SCALE GENOMIC DNA]</scope>
    <source>
        <strain evidence="9">4C16A</strain>
    </source>
</reference>
<evidence type="ECO:0000256" key="5">
    <source>
        <dbReference type="ARBA" id="ARBA00022842"/>
    </source>
</evidence>
<keyword evidence="4 8" id="KW-0378">Hydrolase</keyword>
<dbReference type="SUPFAM" id="SSF55811">
    <property type="entry name" value="Nudix"/>
    <property type="match status" value="1"/>
</dbReference>
<evidence type="ECO:0000256" key="1">
    <source>
        <dbReference type="ARBA" id="ARBA00001936"/>
    </source>
</evidence>
<organism evidence="8 9">
    <name type="scientific">Roseibium litorale</name>
    <dbReference type="NCBI Taxonomy" id="2803841"/>
    <lineage>
        <taxon>Bacteria</taxon>
        <taxon>Pseudomonadati</taxon>
        <taxon>Pseudomonadota</taxon>
        <taxon>Alphaproteobacteria</taxon>
        <taxon>Hyphomicrobiales</taxon>
        <taxon>Stappiaceae</taxon>
        <taxon>Roseibium</taxon>
    </lineage>
</organism>
<dbReference type="PANTHER" id="PTHR12318">
    <property type="entry name" value="TESTOSTERONE-REGULATED PROTEIN RP2"/>
    <property type="match status" value="1"/>
</dbReference>
<keyword evidence="6" id="KW-0464">Manganese</keyword>
<evidence type="ECO:0000259" key="7">
    <source>
        <dbReference type="PROSITE" id="PS51462"/>
    </source>
</evidence>
<dbReference type="Proteomes" id="UP000632063">
    <property type="component" value="Unassembled WGS sequence"/>
</dbReference>
<dbReference type="CDD" id="cd18870">
    <property type="entry name" value="NUDIX_AcylCoAdiphos_Nudt19"/>
    <property type="match status" value="1"/>
</dbReference>
<comment type="cofactor">
    <cofactor evidence="1">
        <name>Mn(2+)</name>
        <dbReference type="ChEBI" id="CHEBI:29035"/>
    </cofactor>
</comment>
<dbReference type="RefSeq" id="WP_192145535.1">
    <property type="nucleotide sequence ID" value="NZ_JACYXI010000001.1"/>
</dbReference>